<gene>
    <name evidence="2" type="ORF">V8G54_029940</name>
</gene>
<dbReference type="EMBL" id="CP144692">
    <property type="protein sequence ID" value="WVY97789.1"/>
    <property type="molecule type" value="Genomic_DNA"/>
</dbReference>
<evidence type="ECO:0000313" key="2">
    <source>
        <dbReference type="EMBL" id="WVY97789.1"/>
    </source>
</evidence>
<feature type="compositionally biased region" description="Basic residues" evidence="1">
    <location>
        <begin position="77"/>
        <end position="89"/>
    </location>
</feature>
<dbReference type="AlphaFoldDB" id="A0AAQ3MVR3"/>
<name>A0AAQ3MVR3_VIGMU</name>
<dbReference type="Proteomes" id="UP001374535">
    <property type="component" value="Chromosome 9"/>
</dbReference>
<evidence type="ECO:0000256" key="1">
    <source>
        <dbReference type="SAM" id="MobiDB-lite"/>
    </source>
</evidence>
<feature type="non-terminal residue" evidence="2">
    <location>
        <position position="115"/>
    </location>
</feature>
<feature type="region of interest" description="Disordered" evidence="1">
    <location>
        <begin position="53"/>
        <end position="96"/>
    </location>
</feature>
<reference evidence="2 3" key="1">
    <citation type="journal article" date="2023" name="Life. Sci Alliance">
        <title>Evolutionary insights into 3D genome organization and epigenetic landscape of Vigna mungo.</title>
        <authorList>
            <person name="Junaid A."/>
            <person name="Singh B."/>
            <person name="Bhatia S."/>
        </authorList>
    </citation>
    <scope>NUCLEOTIDE SEQUENCE [LARGE SCALE GENOMIC DNA]</scope>
    <source>
        <strain evidence="2">Urdbean</strain>
    </source>
</reference>
<sequence length="115" mass="13376">MQVVQRRSIWRRQGCRGRDQRRRCNACASTLARRNWVWPRASAARWRLVHCTGTAAATGKPRTRRSSPGSRRGDAQRRRRRLAKRRRSLGRVEGRGRRRICGRRGCARPRCSGGR</sequence>
<keyword evidence="3" id="KW-1185">Reference proteome</keyword>
<evidence type="ECO:0000313" key="3">
    <source>
        <dbReference type="Proteomes" id="UP001374535"/>
    </source>
</evidence>
<protein>
    <submittedName>
        <fullName evidence="2">Uncharacterized protein</fullName>
    </submittedName>
</protein>
<proteinExistence type="predicted"/>
<organism evidence="2 3">
    <name type="scientific">Vigna mungo</name>
    <name type="common">Black gram</name>
    <name type="synonym">Phaseolus mungo</name>
    <dbReference type="NCBI Taxonomy" id="3915"/>
    <lineage>
        <taxon>Eukaryota</taxon>
        <taxon>Viridiplantae</taxon>
        <taxon>Streptophyta</taxon>
        <taxon>Embryophyta</taxon>
        <taxon>Tracheophyta</taxon>
        <taxon>Spermatophyta</taxon>
        <taxon>Magnoliopsida</taxon>
        <taxon>eudicotyledons</taxon>
        <taxon>Gunneridae</taxon>
        <taxon>Pentapetalae</taxon>
        <taxon>rosids</taxon>
        <taxon>fabids</taxon>
        <taxon>Fabales</taxon>
        <taxon>Fabaceae</taxon>
        <taxon>Papilionoideae</taxon>
        <taxon>50 kb inversion clade</taxon>
        <taxon>NPAAA clade</taxon>
        <taxon>indigoferoid/millettioid clade</taxon>
        <taxon>Phaseoleae</taxon>
        <taxon>Vigna</taxon>
    </lineage>
</organism>
<accession>A0AAQ3MVR3</accession>